<sequence length="72" mass="8021">MMIVLMLNPLDGFNILDHGLNLFAHGTILAQQVNVDIVGDFVRTWNHIVKSGQIWAFFAGVFAGWAIRSLLP</sequence>
<gene>
    <name evidence="1" type="ORF">PA905_34540</name>
</gene>
<accession>A0A4P5ZJA8</accession>
<evidence type="ECO:0000313" key="1">
    <source>
        <dbReference type="EMBL" id="GDZ95214.1"/>
    </source>
</evidence>
<reference evidence="2" key="1">
    <citation type="submission" date="2019-02" db="EMBL/GenBank/DDBJ databases">
        <title>Draft genome sequence of Planktothrix agardhii NIES-905.</title>
        <authorList>
            <person name="Yamaguchi H."/>
            <person name="Suzuki S."/>
            <person name="Kawachi M."/>
        </authorList>
    </citation>
    <scope>NUCLEOTIDE SEQUENCE [LARGE SCALE GENOMIC DNA]</scope>
    <source>
        <strain evidence="2">CCAP 1459/11A</strain>
    </source>
</reference>
<evidence type="ECO:0000313" key="2">
    <source>
        <dbReference type="Proteomes" id="UP000299794"/>
    </source>
</evidence>
<dbReference type="EMBL" id="BJCD01000054">
    <property type="protein sequence ID" value="GDZ95214.1"/>
    <property type="molecule type" value="Genomic_DNA"/>
</dbReference>
<comment type="caution">
    <text evidence="1">The sequence shown here is derived from an EMBL/GenBank/DDBJ whole genome shotgun (WGS) entry which is preliminary data.</text>
</comment>
<proteinExistence type="predicted"/>
<name>A0A4P5ZJA8_PLAAG</name>
<dbReference type="AlphaFoldDB" id="A0A4P5ZJA8"/>
<protein>
    <submittedName>
        <fullName evidence="1">Uncharacterized protein</fullName>
    </submittedName>
</protein>
<organism evidence="1 2">
    <name type="scientific">Planktothrix agardhii CCAP 1459/11A</name>
    <dbReference type="NCBI Taxonomy" id="282420"/>
    <lineage>
        <taxon>Bacteria</taxon>
        <taxon>Bacillati</taxon>
        <taxon>Cyanobacteriota</taxon>
        <taxon>Cyanophyceae</taxon>
        <taxon>Oscillatoriophycideae</taxon>
        <taxon>Oscillatoriales</taxon>
        <taxon>Microcoleaceae</taxon>
        <taxon>Planktothrix</taxon>
    </lineage>
</organism>
<dbReference type="Proteomes" id="UP000299794">
    <property type="component" value="Unassembled WGS sequence"/>
</dbReference>